<dbReference type="GO" id="GO:0016592">
    <property type="term" value="C:mediator complex"/>
    <property type="evidence" value="ECO:0007669"/>
    <property type="project" value="InterPro"/>
</dbReference>
<comment type="subcellular location">
    <subcellularLocation>
        <location evidence="1 8">Nucleus</location>
    </subcellularLocation>
</comment>
<reference evidence="10" key="1">
    <citation type="submission" date="2022-10" db="EMBL/GenBank/DDBJ databases">
        <title>Determination and structural analysis of whole genome sequence of Sarocladium strictum F4-1.</title>
        <authorList>
            <person name="Hu L."/>
            <person name="Jiang Y."/>
        </authorList>
    </citation>
    <scope>NUCLEOTIDE SEQUENCE</scope>
    <source>
        <strain evidence="10">F4-1</strain>
    </source>
</reference>
<dbReference type="GO" id="GO:0006357">
    <property type="term" value="P:regulation of transcription by RNA polymerase II"/>
    <property type="evidence" value="ECO:0007669"/>
    <property type="project" value="InterPro"/>
</dbReference>
<gene>
    <name evidence="8" type="primary">MED6</name>
    <name evidence="10" type="ORF">NLU13_9464</name>
</gene>
<comment type="similarity">
    <text evidence="2 8">Belongs to the Mediator complex subunit 6 family.</text>
</comment>
<evidence type="ECO:0000256" key="7">
    <source>
        <dbReference type="ARBA" id="ARBA00031259"/>
    </source>
</evidence>
<evidence type="ECO:0000256" key="1">
    <source>
        <dbReference type="ARBA" id="ARBA00004123"/>
    </source>
</evidence>
<sequence>MASSQKIPLDEVQWKDPRIVASMGGLHSNTVLFYFAESPFYEKTSNNAVVLSQALNNQQMYPVIQTREAFEAHLKTMSGLEFLVGEEPAESGPGMGTGVWVIRKQTRKKRWQQEDEVTVHASYFVVGENIYMAPRLSDMLACHIMTISTNLSRAFSEASNLRQWRPSVGHVYKLPTPQNQISHRIRGLESKEATPMPETKPGQPAASRASEPQHDETALERVAEEAFMVHMRYGGEYIDKNPITGRPGEFHLSSTGRKAVPPPHSDPKNAAGGLGAMNGPPAINTKLDDKKDGKAEKTPKSATMPKPKRKKSKMGGTPAAS</sequence>
<feature type="compositionally biased region" description="Basic and acidic residues" evidence="9">
    <location>
        <begin position="286"/>
        <end position="299"/>
    </location>
</feature>
<comment type="caution">
    <text evidence="10">The sequence shown here is derived from an EMBL/GenBank/DDBJ whole genome shotgun (WGS) entry which is preliminary data.</text>
</comment>
<keyword evidence="8" id="KW-0010">Activator</keyword>
<dbReference type="Proteomes" id="UP001175261">
    <property type="component" value="Unassembled WGS sequence"/>
</dbReference>
<dbReference type="InterPro" id="IPR038566">
    <property type="entry name" value="Mediator_Med6_sf"/>
</dbReference>
<evidence type="ECO:0000256" key="4">
    <source>
        <dbReference type="ARBA" id="ARBA00023015"/>
    </source>
</evidence>
<feature type="region of interest" description="Disordered" evidence="9">
    <location>
        <begin position="190"/>
        <end position="217"/>
    </location>
</feature>
<dbReference type="GO" id="GO:0003712">
    <property type="term" value="F:transcription coregulator activity"/>
    <property type="evidence" value="ECO:0007669"/>
    <property type="project" value="InterPro"/>
</dbReference>
<protein>
    <recommendedName>
        <fullName evidence="3 8">Mediator of RNA polymerase II transcription subunit 6</fullName>
    </recommendedName>
    <alternativeName>
        <fullName evidence="7 8">Mediator complex subunit 6</fullName>
    </alternativeName>
</protein>
<keyword evidence="5 8" id="KW-0804">Transcription</keyword>
<keyword evidence="6 8" id="KW-0539">Nucleus</keyword>
<organism evidence="10 11">
    <name type="scientific">Sarocladium strictum</name>
    <name type="common">Black bundle disease fungus</name>
    <name type="synonym">Acremonium strictum</name>
    <dbReference type="NCBI Taxonomy" id="5046"/>
    <lineage>
        <taxon>Eukaryota</taxon>
        <taxon>Fungi</taxon>
        <taxon>Dikarya</taxon>
        <taxon>Ascomycota</taxon>
        <taxon>Pezizomycotina</taxon>
        <taxon>Sordariomycetes</taxon>
        <taxon>Hypocreomycetidae</taxon>
        <taxon>Hypocreales</taxon>
        <taxon>Sarocladiaceae</taxon>
        <taxon>Sarocladium</taxon>
    </lineage>
</organism>
<evidence type="ECO:0000313" key="10">
    <source>
        <dbReference type="EMBL" id="KAK0383553.1"/>
    </source>
</evidence>
<comment type="subunit">
    <text evidence="8">Component of the Mediator complex.</text>
</comment>
<name>A0AA39L477_SARSR</name>
<dbReference type="Pfam" id="PF04934">
    <property type="entry name" value="Med6"/>
    <property type="match status" value="1"/>
</dbReference>
<keyword evidence="4 8" id="KW-0805">Transcription regulation</keyword>
<proteinExistence type="inferred from homology"/>
<comment type="function">
    <text evidence="8">Component of the Mediator complex, a coactivator involved in the regulated transcription of nearly all RNA polymerase II-dependent genes. Mediator functions as a bridge to convey information from gene-specific regulatory proteins to the basal RNA polymerase II transcription machinery. Mediator is recruited to promoters by direct interactions with regulatory proteins and serves as a scaffold for the assembly of a functional preinitiation complex with RNA polymerase II and the general transcription factors.</text>
</comment>
<accession>A0AA39L477</accession>
<dbReference type="PANTHER" id="PTHR13104">
    <property type="entry name" value="MED-6-RELATED"/>
    <property type="match status" value="1"/>
</dbReference>
<evidence type="ECO:0000256" key="6">
    <source>
        <dbReference type="ARBA" id="ARBA00023242"/>
    </source>
</evidence>
<dbReference type="EMBL" id="JAPDFR010000009">
    <property type="protein sequence ID" value="KAK0383553.1"/>
    <property type="molecule type" value="Genomic_DNA"/>
</dbReference>
<evidence type="ECO:0000256" key="3">
    <source>
        <dbReference type="ARBA" id="ARBA00020634"/>
    </source>
</evidence>
<evidence type="ECO:0000256" key="5">
    <source>
        <dbReference type="ARBA" id="ARBA00023163"/>
    </source>
</evidence>
<evidence type="ECO:0000256" key="2">
    <source>
        <dbReference type="ARBA" id="ARBA00007526"/>
    </source>
</evidence>
<evidence type="ECO:0000313" key="11">
    <source>
        <dbReference type="Proteomes" id="UP001175261"/>
    </source>
</evidence>
<evidence type="ECO:0000256" key="8">
    <source>
        <dbReference type="RuleBase" id="RU364143"/>
    </source>
</evidence>
<dbReference type="AlphaFoldDB" id="A0AA39L477"/>
<keyword evidence="11" id="KW-1185">Reference proteome</keyword>
<feature type="region of interest" description="Disordered" evidence="9">
    <location>
        <begin position="238"/>
        <end position="321"/>
    </location>
</feature>
<dbReference type="Gene3D" id="3.10.450.580">
    <property type="entry name" value="Mediator complex, subunit Med6"/>
    <property type="match status" value="1"/>
</dbReference>
<evidence type="ECO:0000256" key="9">
    <source>
        <dbReference type="SAM" id="MobiDB-lite"/>
    </source>
</evidence>
<dbReference type="InterPro" id="IPR007018">
    <property type="entry name" value="Mediator_Med6"/>
</dbReference>